<evidence type="ECO:0000256" key="2">
    <source>
        <dbReference type="SAM" id="Phobius"/>
    </source>
</evidence>
<keyword evidence="2" id="KW-0472">Membrane</keyword>
<keyword evidence="2" id="KW-1133">Transmembrane helix</keyword>
<proteinExistence type="predicted"/>
<sequence>MKTKVKKIIPYCLILIILIGLLSPMIGVRDARAQEPVAPIGKCLYGDDVNGYKSINITENACKKTPYFGTWDPTPTPNPTEKPKTDDQTPFDKELQEYQCGFAGIGGTFWPGCVLWVVYGLFYAIPTFLFAVSAYFFNVLVSITLSGGLVGDSPFVSAAWAVVRDLSNIFFILILLYIAIKTILGMGGSEVKKMIAHVVLTALLINFSMFFTKIIIDTTNILALVFYNKVNVETRVDGQPRPYKSATGEKDISGGLYKAFDPTKLVSADFFKQAREIDPSTEGKVPPSILISMLIITGVIMGYAAYCFFQVGVFFLSRLIELWVLIIFSPYAFMSSSVPVLSKSEGIGWDDWWHRLLQVSFLAPIFMFFLYIIFKLIEANPFTGVLNSSDSMFETILFIVLPALVILIILKKATEKAKKLSGELGTVVMGAVKALAVIGVGAAAGGTALLARTAFARTAAIASRTEGAKHYGKARIEHNKALEKWEGEEKKARGSGGVKPTWEKSKADYESKSGKKIYTSNPLKNPFITLGGRINAAQSRSGEIERARQGVDEIKKKAGLEGVGDAFITGAQQENIEKTFVKDKGSDIERDIRRGHDAKGEEIKDENGARILSQDEYESANRSRIAAGIETAAAPGDVDASGKLTKQGDNKVENELRKEFNEKLKGFVQEVGKIRFAKLQGEAKEKIGMATRVASRTTSGTYDIRNLSGLKTDKREGIGAKATVGLIAAVAMGMRMGLKQGAGVEVGSGQGNALKDIGQIVTEALKNVKLDVKLEDGGGNKTAHGPAPGANAPK</sequence>
<evidence type="ECO:0000313" key="3">
    <source>
        <dbReference type="EMBL" id="OGI66133.1"/>
    </source>
</evidence>
<protein>
    <submittedName>
        <fullName evidence="3">Uncharacterized protein</fullName>
    </submittedName>
</protein>
<dbReference type="Proteomes" id="UP000177370">
    <property type="component" value="Unassembled WGS sequence"/>
</dbReference>
<feature type="transmembrane region" description="Helical" evidence="2">
    <location>
        <begin position="194"/>
        <end position="216"/>
    </location>
</feature>
<feature type="compositionally biased region" description="Basic and acidic residues" evidence="1">
    <location>
        <begin position="501"/>
        <end position="513"/>
    </location>
</feature>
<feature type="region of interest" description="Disordered" evidence="1">
    <location>
        <begin position="487"/>
        <end position="513"/>
    </location>
</feature>
<gene>
    <name evidence="3" type="ORF">A2647_03085</name>
</gene>
<feature type="transmembrane region" description="Helical" evidence="2">
    <location>
        <begin position="101"/>
        <end position="122"/>
    </location>
</feature>
<feature type="transmembrane region" description="Helical" evidence="2">
    <location>
        <begin position="352"/>
        <end position="374"/>
    </location>
</feature>
<feature type="region of interest" description="Disordered" evidence="1">
    <location>
        <begin position="775"/>
        <end position="794"/>
    </location>
</feature>
<feature type="transmembrane region" description="Helical" evidence="2">
    <location>
        <begin position="289"/>
        <end position="315"/>
    </location>
</feature>
<comment type="caution">
    <text evidence="3">The sequence shown here is derived from an EMBL/GenBank/DDBJ whole genome shotgun (WGS) entry which is preliminary data.</text>
</comment>
<feature type="transmembrane region" description="Helical" evidence="2">
    <location>
        <begin position="434"/>
        <end position="455"/>
    </location>
</feature>
<name>A0A1F6V8Z7_9BACT</name>
<accession>A0A1F6V8Z7</accession>
<feature type="transmembrane region" description="Helical" evidence="2">
    <location>
        <begin position="129"/>
        <end position="149"/>
    </location>
</feature>
<evidence type="ECO:0000256" key="1">
    <source>
        <dbReference type="SAM" id="MobiDB-lite"/>
    </source>
</evidence>
<dbReference type="AlphaFoldDB" id="A0A1F6V8Z7"/>
<feature type="transmembrane region" description="Helical" evidence="2">
    <location>
        <begin position="322"/>
        <end position="340"/>
    </location>
</feature>
<organism evidence="3 4">
    <name type="scientific">Candidatus Nomurabacteria bacterium RIFCSPHIGHO2_01_FULL_40_24b</name>
    <dbReference type="NCBI Taxonomy" id="1801739"/>
    <lineage>
        <taxon>Bacteria</taxon>
        <taxon>Candidatus Nomuraibacteriota</taxon>
    </lineage>
</organism>
<evidence type="ECO:0000313" key="4">
    <source>
        <dbReference type="Proteomes" id="UP000177370"/>
    </source>
</evidence>
<feature type="transmembrane region" description="Helical" evidence="2">
    <location>
        <begin position="395"/>
        <end position="414"/>
    </location>
</feature>
<keyword evidence="2" id="KW-0812">Transmembrane</keyword>
<dbReference type="EMBL" id="MFTP01000003">
    <property type="protein sequence ID" value="OGI66133.1"/>
    <property type="molecule type" value="Genomic_DNA"/>
</dbReference>
<feature type="transmembrane region" description="Helical" evidence="2">
    <location>
        <begin position="169"/>
        <end position="187"/>
    </location>
</feature>
<reference evidence="3 4" key="1">
    <citation type="journal article" date="2016" name="Nat. Commun.">
        <title>Thousands of microbial genomes shed light on interconnected biogeochemical processes in an aquifer system.</title>
        <authorList>
            <person name="Anantharaman K."/>
            <person name="Brown C.T."/>
            <person name="Hug L.A."/>
            <person name="Sharon I."/>
            <person name="Castelle C.J."/>
            <person name="Probst A.J."/>
            <person name="Thomas B.C."/>
            <person name="Singh A."/>
            <person name="Wilkins M.J."/>
            <person name="Karaoz U."/>
            <person name="Brodie E.L."/>
            <person name="Williams K.H."/>
            <person name="Hubbard S.S."/>
            <person name="Banfield J.F."/>
        </authorList>
    </citation>
    <scope>NUCLEOTIDE SEQUENCE [LARGE SCALE GENOMIC DNA]</scope>
</reference>